<proteinExistence type="predicted"/>
<comment type="caution">
    <text evidence="1">The sequence shown here is derived from an EMBL/GenBank/DDBJ whole genome shotgun (WGS) entry which is preliminary data.</text>
</comment>
<reference evidence="1 2" key="1">
    <citation type="journal article" date="2021" name="Elife">
        <title>Chloroplast acquisition without the gene transfer in kleptoplastic sea slugs, Plakobranchus ocellatus.</title>
        <authorList>
            <person name="Maeda T."/>
            <person name="Takahashi S."/>
            <person name="Yoshida T."/>
            <person name="Shimamura S."/>
            <person name="Takaki Y."/>
            <person name="Nagai Y."/>
            <person name="Toyoda A."/>
            <person name="Suzuki Y."/>
            <person name="Arimoto A."/>
            <person name="Ishii H."/>
            <person name="Satoh N."/>
            <person name="Nishiyama T."/>
            <person name="Hasebe M."/>
            <person name="Maruyama T."/>
            <person name="Minagawa J."/>
            <person name="Obokata J."/>
            <person name="Shigenobu S."/>
        </authorList>
    </citation>
    <scope>NUCLEOTIDE SEQUENCE [LARGE SCALE GENOMIC DNA]</scope>
</reference>
<dbReference type="AlphaFoldDB" id="A0AAV4F2P8"/>
<organism evidence="1 2">
    <name type="scientific">Elysia marginata</name>
    <dbReference type="NCBI Taxonomy" id="1093978"/>
    <lineage>
        <taxon>Eukaryota</taxon>
        <taxon>Metazoa</taxon>
        <taxon>Spiralia</taxon>
        <taxon>Lophotrochozoa</taxon>
        <taxon>Mollusca</taxon>
        <taxon>Gastropoda</taxon>
        <taxon>Heterobranchia</taxon>
        <taxon>Euthyneura</taxon>
        <taxon>Panpulmonata</taxon>
        <taxon>Sacoglossa</taxon>
        <taxon>Placobranchoidea</taxon>
        <taxon>Plakobranchidae</taxon>
        <taxon>Elysia</taxon>
    </lineage>
</organism>
<evidence type="ECO:0000313" key="2">
    <source>
        <dbReference type="Proteomes" id="UP000762676"/>
    </source>
</evidence>
<protein>
    <submittedName>
        <fullName evidence="1">Uncharacterized protein</fullName>
    </submittedName>
</protein>
<dbReference type="Proteomes" id="UP000762676">
    <property type="component" value="Unassembled WGS sequence"/>
</dbReference>
<accession>A0AAV4F2P8</accession>
<name>A0AAV4F2P8_9GAST</name>
<evidence type="ECO:0000313" key="1">
    <source>
        <dbReference type="EMBL" id="GFR67264.1"/>
    </source>
</evidence>
<keyword evidence="2" id="KW-1185">Reference proteome</keyword>
<dbReference type="EMBL" id="BMAT01000493">
    <property type="protein sequence ID" value="GFR67264.1"/>
    <property type="molecule type" value="Genomic_DNA"/>
</dbReference>
<sequence length="131" mass="14346">MAATQHQFGTSVGLWLRKIQFSADDVCACPPSDTGAGRGRKQKTNWSCSAARLLLLLAYKVKATLLSQDRHYSTPPHFSKDRQLHVVTSTAAVATAAAGMAIKGPEVDMVRTLPQPTTSRHDWDILALFPW</sequence>
<gene>
    <name evidence="1" type="ORF">ElyMa_000248800</name>
</gene>